<dbReference type="EMBL" id="JH047196">
    <property type="protein sequence ID" value="EGV91176.1"/>
    <property type="molecule type" value="Genomic_DNA"/>
</dbReference>
<evidence type="ECO:0000256" key="2">
    <source>
        <dbReference type="ARBA" id="ARBA00017682"/>
    </source>
</evidence>
<dbReference type="Proteomes" id="UP000001075">
    <property type="component" value="Unassembled WGS sequence"/>
</dbReference>
<protein>
    <recommendedName>
        <fullName evidence="2">Sister chromatid cohesion protein DCC1</fullName>
    </recommendedName>
</protein>
<evidence type="ECO:0000256" key="3">
    <source>
        <dbReference type="ARBA" id="ARBA00022705"/>
    </source>
</evidence>
<organism evidence="4 5">
    <name type="scientific">Cricetulus griseus</name>
    <name type="common">Chinese hamster</name>
    <name type="synonym">Cricetulus barabensis griseus</name>
    <dbReference type="NCBI Taxonomy" id="10029"/>
    <lineage>
        <taxon>Eukaryota</taxon>
        <taxon>Metazoa</taxon>
        <taxon>Chordata</taxon>
        <taxon>Craniata</taxon>
        <taxon>Vertebrata</taxon>
        <taxon>Euteleostomi</taxon>
        <taxon>Mammalia</taxon>
        <taxon>Eutheria</taxon>
        <taxon>Euarchontoglires</taxon>
        <taxon>Glires</taxon>
        <taxon>Rodentia</taxon>
        <taxon>Myomorpha</taxon>
        <taxon>Muroidea</taxon>
        <taxon>Cricetidae</taxon>
        <taxon>Cricetinae</taxon>
        <taxon>Cricetulus</taxon>
    </lineage>
</organism>
<dbReference type="InterPro" id="IPR019128">
    <property type="entry name" value="Dcc1"/>
</dbReference>
<gene>
    <name evidence="4" type="ORF">I79_026208</name>
</gene>
<comment type="similarity">
    <text evidence="1">Belongs to the DCC1 family.</text>
</comment>
<dbReference type="GO" id="GO:0034088">
    <property type="term" value="P:maintenance of mitotic sister chromatid cohesion"/>
    <property type="evidence" value="ECO:0007669"/>
    <property type="project" value="TreeGrafter"/>
</dbReference>
<evidence type="ECO:0000313" key="5">
    <source>
        <dbReference type="Proteomes" id="UP000001075"/>
    </source>
</evidence>
<sequence>MNLSDTISPDKVYFELDADKICRVTAEMLLQNAVKFNLDEFQEVWQQSVPEGMTTRLDQLKVRLIGAVPGILQVTSD</sequence>
<dbReference type="PANTHER" id="PTHR13395">
    <property type="entry name" value="SISTER CHROMATID COHESION PROTEIN DCC1-RELATED"/>
    <property type="match status" value="1"/>
</dbReference>
<dbReference type="eggNOG" id="KOG0798">
    <property type="taxonomic scope" value="Eukaryota"/>
</dbReference>
<proteinExistence type="inferred from homology"/>
<evidence type="ECO:0000256" key="1">
    <source>
        <dbReference type="ARBA" id="ARBA00007017"/>
    </source>
</evidence>
<dbReference type="GO" id="GO:0000775">
    <property type="term" value="C:chromosome, centromeric region"/>
    <property type="evidence" value="ECO:0007669"/>
    <property type="project" value="TreeGrafter"/>
</dbReference>
<name>G3IQA4_CRIGR</name>
<dbReference type="PANTHER" id="PTHR13395:SF6">
    <property type="entry name" value="SISTER CHROMATID COHESION PROTEIN DCC1"/>
    <property type="match status" value="1"/>
</dbReference>
<dbReference type="AlphaFoldDB" id="G3IQA4"/>
<reference evidence="5" key="1">
    <citation type="journal article" date="2011" name="Nat. Biotechnol.">
        <title>The genomic sequence of the Chinese hamster ovary (CHO)-K1 cell line.</title>
        <authorList>
            <person name="Xu X."/>
            <person name="Nagarajan H."/>
            <person name="Lewis N.E."/>
            <person name="Pan S."/>
            <person name="Cai Z."/>
            <person name="Liu X."/>
            <person name="Chen W."/>
            <person name="Xie M."/>
            <person name="Wang W."/>
            <person name="Hammond S."/>
            <person name="Andersen M.R."/>
            <person name="Neff N."/>
            <person name="Passarelli B."/>
            <person name="Koh W."/>
            <person name="Fan H.C."/>
            <person name="Wang J."/>
            <person name="Gui Y."/>
            <person name="Lee K.H."/>
            <person name="Betenbaugh M.J."/>
            <person name="Quake S.R."/>
            <person name="Famili I."/>
            <person name="Palsson B.O."/>
            <person name="Wang J."/>
        </authorList>
    </citation>
    <scope>NUCLEOTIDE SEQUENCE [LARGE SCALE GENOMIC DNA]</scope>
    <source>
        <strain evidence="5">CHO K1 cell line</strain>
    </source>
</reference>
<dbReference type="GO" id="GO:0006260">
    <property type="term" value="P:DNA replication"/>
    <property type="evidence" value="ECO:0007669"/>
    <property type="project" value="UniProtKB-KW"/>
</dbReference>
<dbReference type="InParanoid" id="G3IQA4"/>
<accession>G3IQA4</accession>
<dbReference type="Pfam" id="PF09724">
    <property type="entry name" value="Dcc1"/>
    <property type="match status" value="1"/>
</dbReference>
<keyword evidence="3" id="KW-0235">DNA replication</keyword>
<dbReference type="GO" id="GO:0031390">
    <property type="term" value="C:Ctf18 RFC-like complex"/>
    <property type="evidence" value="ECO:0007669"/>
    <property type="project" value="InterPro"/>
</dbReference>
<evidence type="ECO:0000313" key="4">
    <source>
        <dbReference type="EMBL" id="EGV91176.1"/>
    </source>
</evidence>
<dbReference type="STRING" id="10029.G3IQA4"/>
<dbReference type="GO" id="GO:0000785">
    <property type="term" value="C:chromatin"/>
    <property type="evidence" value="ECO:0007669"/>
    <property type="project" value="TreeGrafter"/>
</dbReference>
<dbReference type="PaxDb" id="10029-XP_007606418.1"/>